<reference evidence="2 3" key="1">
    <citation type="submission" date="2022-06" db="EMBL/GenBank/DDBJ databases">
        <title>Paraconexibacter antarcticus.</title>
        <authorList>
            <person name="Kim C.S."/>
        </authorList>
    </citation>
    <scope>NUCLEOTIDE SEQUENCE [LARGE SCALE GENOMIC DNA]</scope>
    <source>
        <strain evidence="2 3">02-257</strain>
    </source>
</reference>
<dbReference type="Pfam" id="PF17164">
    <property type="entry name" value="DUF5122"/>
    <property type="match status" value="1"/>
</dbReference>
<organism evidence="2 3">
    <name type="scientific">Paraconexibacter antarcticus</name>
    <dbReference type="NCBI Taxonomy" id="2949664"/>
    <lineage>
        <taxon>Bacteria</taxon>
        <taxon>Bacillati</taxon>
        <taxon>Actinomycetota</taxon>
        <taxon>Thermoleophilia</taxon>
        <taxon>Solirubrobacterales</taxon>
        <taxon>Paraconexibacteraceae</taxon>
        <taxon>Paraconexibacter</taxon>
    </lineage>
</organism>
<accession>A0ABY5DUA4</accession>
<dbReference type="RefSeq" id="WP_254571755.1">
    <property type="nucleotide sequence ID" value="NZ_CP098502.1"/>
</dbReference>
<feature type="chain" id="PRO_5045543233" description="Delta-60 repeat protein" evidence="1">
    <location>
        <begin position="29"/>
        <end position="621"/>
    </location>
</feature>
<dbReference type="Proteomes" id="UP001056035">
    <property type="component" value="Chromosome"/>
</dbReference>
<dbReference type="Gene3D" id="2.80.10.50">
    <property type="match status" value="2"/>
</dbReference>
<name>A0ABY5DUA4_9ACTN</name>
<evidence type="ECO:0000313" key="2">
    <source>
        <dbReference type="EMBL" id="UTI65065.1"/>
    </source>
</evidence>
<dbReference type="NCBIfam" id="TIGR02608">
    <property type="entry name" value="delta_60_rpt"/>
    <property type="match status" value="5"/>
</dbReference>
<evidence type="ECO:0008006" key="4">
    <source>
        <dbReference type="Google" id="ProtNLM"/>
    </source>
</evidence>
<dbReference type="EMBL" id="CP098502">
    <property type="protein sequence ID" value="UTI65065.1"/>
    <property type="molecule type" value="Genomic_DNA"/>
</dbReference>
<proteinExistence type="predicted"/>
<sequence length="621" mass="61951">MRLTRLFLRATLAAVCAVAAAAPAAALAAAEPGPVRTLGSGIAAIAPEAAGTVVAAGSSGDQMLLTRLATDGTPMQTIPAGSGRAAAVVEQANGAIVVAGDDGGAVVRAFTPDGLPDPGFGSGGTAQVPGMSIAAMAIGPGGTIVLAGSAPGSDGFPRVALARLLPSGAPDPSFAGGKVDIVAGAGRNAAATSVAVLPDGHVVFAGREAPGLQVTGAIVGRTTSDGTLDLGFAANGVHHYDAQGGARAVFSAVTIDPQGRIVAAGADLRAAGYMAVFTRLSVTGALDPGFGTGGVVRFPASRNYTGDDLAGPLGVIVAGGGEIVGAGAYQDSGQRSAALWTLTAAGHLDPSVGGGSGMVIMHPTTSDGTGWCAVAATPDGSLFTGGQNVSFSGAGSGTVGRFNGFGSLAPPYAGGSGPPYVPPVVRQPSRLAILRAHVVGRRLVVLASLNGRATGRVRGLFVSHGVTARFSVPARRLLHIRRVLSPRARRGGNGLLILRYAGDARVRADMVALHAGKVAPRLTAGSATIDQSGFLVMAGTTVRRARGRVSVRFTYKDTRGAEVPLIFRVLIRRGRWRVEVKLPSTAAAAGGDLVVTYAGDAHRRLGGQQLVRGVTTVAGVS</sequence>
<protein>
    <recommendedName>
        <fullName evidence="4">Delta-60 repeat protein</fullName>
    </recommendedName>
</protein>
<dbReference type="InterPro" id="IPR013431">
    <property type="entry name" value="Delta_60_rpt"/>
</dbReference>
<feature type="signal peptide" evidence="1">
    <location>
        <begin position="1"/>
        <end position="28"/>
    </location>
</feature>
<keyword evidence="3" id="KW-1185">Reference proteome</keyword>
<evidence type="ECO:0000313" key="3">
    <source>
        <dbReference type="Proteomes" id="UP001056035"/>
    </source>
</evidence>
<dbReference type="SUPFAM" id="SSF63829">
    <property type="entry name" value="Calcium-dependent phosphotriesterase"/>
    <property type="match status" value="1"/>
</dbReference>
<keyword evidence="1" id="KW-0732">Signal</keyword>
<evidence type="ECO:0000256" key="1">
    <source>
        <dbReference type="SAM" id="SignalP"/>
    </source>
</evidence>
<gene>
    <name evidence="2" type="ORF">NBH00_02380</name>
</gene>